<dbReference type="SMART" id="SM00267">
    <property type="entry name" value="GGDEF"/>
    <property type="match status" value="1"/>
</dbReference>
<dbReference type="InterPro" id="IPR000160">
    <property type="entry name" value="GGDEF_dom"/>
</dbReference>
<dbReference type="PANTHER" id="PTHR45138">
    <property type="entry name" value="REGULATORY COMPONENTS OF SENSORY TRANSDUCTION SYSTEM"/>
    <property type="match status" value="1"/>
</dbReference>
<dbReference type="GO" id="GO:1902201">
    <property type="term" value="P:negative regulation of bacterial-type flagellum-dependent cell motility"/>
    <property type="evidence" value="ECO:0007669"/>
    <property type="project" value="TreeGrafter"/>
</dbReference>
<dbReference type="PANTHER" id="PTHR45138:SF9">
    <property type="entry name" value="DIGUANYLATE CYCLASE DGCM-RELATED"/>
    <property type="match status" value="1"/>
</dbReference>
<evidence type="ECO:0000256" key="1">
    <source>
        <dbReference type="ARBA" id="ARBA00001946"/>
    </source>
</evidence>
<reference evidence="6" key="1">
    <citation type="journal article" date="2014" name="Int. J. Syst. Evol. Microbiol.">
        <title>Complete genome sequence of Corynebacterium casei LMG S-19264T (=DSM 44701T), isolated from a smear-ripened cheese.</title>
        <authorList>
            <consortium name="US DOE Joint Genome Institute (JGI-PGF)"/>
            <person name="Walter F."/>
            <person name="Albersmeier A."/>
            <person name="Kalinowski J."/>
            <person name="Ruckert C."/>
        </authorList>
    </citation>
    <scope>NUCLEOTIDE SEQUENCE</scope>
    <source>
        <strain evidence="6">CGMCC 1.7086</strain>
    </source>
</reference>
<evidence type="ECO:0000313" key="7">
    <source>
        <dbReference type="Proteomes" id="UP000606935"/>
    </source>
</evidence>
<reference evidence="6" key="2">
    <citation type="submission" date="2020-09" db="EMBL/GenBank/DDBJ databases">
        <authorList>
            <person name="Sun Q."/>
            <person name="Zhou Y."/>
        </authorList>
    </citation>
    <scope>NUCLEOTIDE SEQUENCE</scope>
    <source>
        <strain evidence="6">CGMCC 1.7086</strain>
    </source>
</reference>
<proteinExistence type="predicted"/>
<dbReference type="InterPro" id="IPR050469">
    <property type="entry name" value="Diguanylate_Cyclase"/>
</dbReference>
<keyword evidence="4" id="KW-0812">Transmembrane</keyword>
<dbReference type="GO" id="GO:0043709">
    <property type="term" value="P:cell adhesion involved in single-species biofilm formation"/>
    <property type="evidence" value="ECO:0007669"/>
    <property type="project" value="TreeGrafter"/>
</dbReference>
<sequence>MQQQSGSNMRLWVLPSRGAGGAYFIGTGFLLLLNVLVSAFLTGWALNQGQWQAGAEWLGAGLAFASVVAVAFMYLLVSLIHLKRHIKVTVLFGLLLLQQARYLDGLEQVLLFSGDWLDLTEDVLFLFGAIVLAVGMTLWVILTYRLSTLDKLTRVHNRRYFEGALQRYLLSRRQEACCLLVMDLDDFKAINDNHGHASGDRVLKILGEVLRQNARREDVICRSGGEEFEMLLVGVSLATAQQIAQRIMHCIKAATPDDLPTLTASMGLTSVLPEDDVDRLRSRADKAMYMAKEQGKARIVLL</sequence>
<accession>A0A918DGP1</accession>
<dbReference type="Gene3D" id="3.30.70.270">
    <property type="match status" value="1"/>
</dbReference>
<dbReference type="FunFam" id="3.30.70.270:FF:000001">
    <property type="entry name" value="Diguanylate cyclase domain protein"/>
    <property type="match status" value="1"/>
</dbReference>
<keyword evidence="4" id="KW-1133">Transmembrane helix</keyword>
<dbReference type="AlphaFoldDB" id="A0A918DGP1"/>
<feature type="domain" description="GGDEF" evidence="5">
    <location>
        <begin position="175"/>
        <end position="302"/>
    </location>
</feature>
<keyword evidence="4" id="KW-0472">Membrane</keyword>
<dbReference type="GO" id="GO:0052621">
    <property type="term" value="F:diguanylate cyclase activity"/>
    <property type="evidence" value="ECO:0007669"/>
    <property type="project" value="UniProtKB-EC"/>
</dbReference>
<comment type="caution">
    <text evidence="6">The sequence shown here is derived from an EMBL/GenBank/DDBJ whole genome shotgun (WGS) entry which is preliminary data.</text>
</comment>
<dbReference type="RefSeq" id="WP_188690611.1">
    <property type="nucleotide sequence ID" value="NZ_BMLS01000001.1"/>
</dbReference>
<dbReference type="Proteomes" id="UP000606935">
    <property type="component" value="Unassembled WGS sequence"/>
</dbReference>
<comment type="catalytic activity">
    <reaction evidence="3">
        <text>2 GTP = 3',3'-c-di-GMP + 2 diphosphate</text>
        <dbReference type="Rhea" id="RHEA:24898"/>
        <dbReference type="ChEBI" id="CHEBI:33019"/>
        <dbReference type="ChEBI" id="CHEBI:37565"/>
        <dbReference type="ChEBI" id="CHEBI:58805"/>
        <dbReference type="EC" id="2.7.7.65"/>
    </reaction>
</comment>
<evidence type="ECO:0000256" key="3">
    <source>
        <dbReference type="ARBA" id="ARBA00034247"/>
    </source>
</evidence>
<dbReference type="PROSITE" id="PS50887">
    <property type="entry name" value="GGDEF"/>
    <property type="match status" value="1"/>
</dbReference>
<organism evidence="6 7">
    <name type="scientific">Bowmanella pacifica</name>
    <dbReference type="NCBI Taxonomy" id="502051"/>
    <lineage>
        <taxon>Bacteria</taxon>
        <taxon>Pseudomonadati</taxon>
        <taxon>Pseudomonadota</taxon>
        <taxon>Gammaproteobacteria</taxon>
        <taxon>Alteromonadales</taxon>
        <taxon>Alteromonadaceae</taxon>
        <taxon>Bowmanella</taxon>
    </lineage>
</organism>
<evidence type="ECO:0000256" key="4">
    <source>
        <dbReference type="SAM" id="Phobius"/>
    </source>
</evidence>
<name>A0A918DGP1_9ALTE</name>
<keyword evidence="7" id="KW-1185">Reference proteome</keyword>
<dbReference type="SUPFAM" id="SSF55073">
    <property type="entry name" value="Nucleotide cyclase"/>
    <property type="match status" value="1"/>
</dbReference>
<dbReference type="GO" id="GO:0005886">
    <property type="term" value="C:plasma membrane"/>
    <property type="evidence" value="ECO:0007669"/>
    <property type="project" value="TreeGrafter"/>
</dbReference>
<feature type="transmembrane region" description="Helical" evidence="4">
    <location>
        <begin position="86"/>
        <end position="103"/>
    </location>
</feature>
<dbReference type="EC" id="2.7.7.65" evidence="2"/>
<protein>
    <recommendedName>
        <fullName evidence="2">diguanylate cyclase</fullName>
        <ecNumber evidence="2">2.7.7.65</ecNumber>
    </recommendedName>
</protein>
<feature type="transmembrane region" description="Helical" evidence="4">
    <location>
        <begin position="123"/>
        <end position="144"/>
    </location>
</feature>
<feature type="transmembrane region" description="Helical" evidence="4">
    <location>
        <begin position="21"/>
        <end position="45"/>
    </location>
</feature>
<comment type="cofactor">
    <cofactor evidence="1">
        <name>Mg(2+)</name>
        <dbReference type="ChEBI" id="CHEBI:18420"/>
    </cofactor>
</comment>
<dbReference type="Pfam" id="PF00990">
    <property type="entry name" value="GGDEF"/>
    <property type="match status" value="1"/>
</dbReference>
<dbReference type="InterPro" id="IPR029787">
    <property type="entry name" value="Nucleotide_cyclase"/>
</dbReference>
<gene>
    <name evidence="6" type="ORF">GCM10010982_07960</name>
</gene>
<evidence type="ECO:0000259" key="5">
    <source>
        <dbReference type="PROSITE" id="PS50887"/>
    </source>
</evidence>
<feature type="transmembrane region" description="Helical" evidence="4">
    <location>
        <begin position="57"/>
        <end position="79"/>
    </location>
</feature>
<dbReference type="InterPro" id="IPR043128">
    <property type="entry name" value="Rev_trsase/Diguanyl_cyclase"/>
</dbReference>
<dbReference type="NCBIfam" id="TIGR00254">
    <property type="entry name" value="GGDEF"/>
    <property type="match status" value="1"/>
</dbReference>
<dbReference type="CDD" id="cd01949">
    <property type="entry name" value="GGDEF"/>
    <property type="match status" value="1"/>
</dbReference>
<evidence type="ECO:0000256" key="2">
    <source>
        <dbReference type="ARBA" id="ARBA00012528"/>
    </source>
</evidence>
<dbReference type="EMBL" id="BMLS01000001">
    <property type="protein sequence ID" value="GGO65652.1"/>
    <property type="molecule type" value="Genomic_DNA"/>
</dbReference>
<evidence type="ECO:0000313" key="6">
    <source>
        <dbReference type="EMBL" id="GGO65652.1"/>
    </source>
</evidence>